<gene>
    <name evidence="3" type="ORF">TRICI_006194</name>
</gene>
<evidence type="ECO:0000313" key="3">
    <source>
        <dbReference type="EMBL" id="KAA8900591.1"/>
    </source>
</evidence>
<dbReference type="OrthoDB" id="6409159at2759"/>
<feature type="chain" id="PRO_5024903743" description="MD-2-related lipid-recognition domain-containing protein" evidence="1">
    <location>
        <begin position="16"/>
        <end position="178"/>
    </location>
</feature>
<proteinExistence type="predicted"/>
<protein>
    <recommendedName>
        <fullName evidence="2">MD-2-related lipid-recognition domain-containing protein</fullName>
    </recommendedName>
</protein>
<dbReference type="Pfam" id="PF02221">
    <property type="entry name" value="E1_DerP2_DerF2"/>
    <property type="match status" value="1"/>
</dbReference>
<feature type="domain" description="MD-2-related lipid-recognition" evidence="2">
    <location>
        <begin position="42"/>
        <end position="161"/>
    </location>
</feature>
<dbReference type="VEuPathDB" id="FungiDB:TRICI_006194"/>
<keyword evidence="4" id="KW-1185">Reference proteome</keyword>
<accession>A0A642UJX7</accession>
<reference evidence="3" key="1">
    <citation type="journal article" date="2019" name="G3 (Bethesda)">
        <title>Genome Assemblies of Two Rare Opportunistic Yeast Pathogens: Diutina rugosa (syn. Candida rugosa) and Trichomonascus ciferrii (syn. Candida ciferrii).</title>
        <authorList>
            <person name="Mixao V."/>
            <person name="Saus E."/>
            <person name="Hansen A.P."/>
            <person name="Lass-Florl C."/>
            <person name="Gabaldon T."/>
        </authorList>
    </citation>
    <scope>NUCLEOTIDE SEQUENCE</scope>
    <source>
        <strain evidence="3">CBS 4856</strain>
    </source>
</reference>
<dbReference type="Proteomes" id="UP000761534">
    <property type="component" value="Unassembled WGS sequence"/>
</dbReference>
<name>A0A642UJX7_9ASCO</name>
<dbReference type="AlphaFoldDB" id="A0A642UJX7"/>
<evidence type="ECO:0000256" key="1">
    <source>
        <dbReference type="SAM" id="SignalP"/>
    </source>
</evidence>
<evidence type="ECO:0000313" key="4">
    <source>
        <dbReference type="Proteomes" id="UP000761534"/>
    </source>
</evidence>
<evidence type="ECO:0000259" key="2">
    <source>
        <dbReference type="Pfam" id="PF02221"/>
    </source>
</evidence>
<organism evidence="3 4">
    <name type="scientific">Trichomonascus ciferrii</name>
    <dbReference type="NCBI Taxonomy" id="44093"/>
    <lineage>
        <taxon>Eukaryota</taxon>
        <taxon>Fungi</taxon>
        <taxon>Dikarya</taxon>
        <taxon>Ascomycota</taxon>
        <taxon>Saccharomycotina</taxon>
        <taxon>Dipodascomycetes</taxon>
        <taxon>Dipodascales</taxon>
        <taxon>Trichomonascaceae</taxon>
        <taxon>Trichomonascus</taxon>
        <taxon>Trichomonascus ciferrii complex</taxon>
    </lineage>
</organism>
<dbReference type="InterPro" id="IPR003172">
    <property type="entry name" value="ML_dom"/>
</dbReference>
<keyword evidence="1" id="KW-0732">Signal</keyword>
<comment type="caution">
    <text evidence="3">The sequence shown here is derived from an EMBL/GenBank/DDBJ whole genome shotgun (WGS) entry which is preliminary data.</text>
</comment>
<sequence length="178" mass="19601">MMLLIALLFISGVLGTGIEEILDYVYGEDPERPVCKPVTGGTPVFTCNNETIPILKISSFHMSQHPMKPGAVDLDLVAKLTRTIEKGATLQLQSFKGKNTPIFNGTLDLCEAVEFASYHCPVKPWEAFDRIQQTMEVPDDVPTNSYSFLATALTKKGELIARVAASIKIDNELVKEEL</sequence>
<feature type="signal peptide" evidence="1">
    <location>
        <begin position="1"/>
        <end position="15"/>
    </location>
</feature>
<dbReference type="EMBL" id="SWFS01000498">
    <property type="protein sequence ID" value="KAA8900591.1"/>
    <property type="molecule type" value="Genomic_DNA"/>
</dbReference>